<dbReference type="PANTHER" id="PTHR45947">
    <property type="entry name" value="SULFOQUINOVOSYL TRANSFERASE SQD2"/>
    <property type="match status" value="1"/>
</dbReference>
<dbReference type="Gene3D" id="3.40.50.2000">
    <property type="entry name" value="Glycogen Phosphorylase B"/>
    <property type="match status" value="2"/>
</dbReference>
<sequence>MLAPTPFFADRGCHVRIYEEARALIARGHDVRIVTYHLGRDMPGIPVRRTIRVPWYSRLAAGPSWHKPYLDIFLFFTALRAARAFSPHLIHAHLHEGAFIGAFLKKILRVPLMFDCQGSLTGELADHGFAREGSLLFRFFAVLERWINRTADAIITSSGAGRTDLVGRWGVPGEKVAALIDGVDTAVFRPYPRDDVRRRLGISPSIPLVVFLGVLNRYQGIDVLLSAAVILKSQGAALRFLVMGFPDESYREKARALGVGDMVTFTGRIDYAAAPAYLSAGDIAVSPKISLTEANGKLFNYMACGLPTVAFDTPINREILGDTGVYARFADAADLAERLADLAADPPRRASLASRVREKAEREHSWRGRGELLEQFYRRTLRGKAP</sequence>
<dbReference type="STRING" id="345632.GPICK_13295"/>
<feature type="domain" description="Glycosyl transferase family 1" evidence="1">
    <location>
        <begin position="194"/>
        <end position="358"/>
    </location>
</feature>
<dbReference type="Pfam" id="PF00534">
    <property type="entry name" value="Glycos_transf_1"/>
    <property type="match status" value="1"/>
</dbReference>
<dbReference type="EMBL" id="CP009788">
    <property type="protein sequence ID" value="AJE04200.1"/>
    <property type="molecule type" value="Genomic_DNA"/>
</dbReference>
<keyword evidence="3" id="KW-0378">Hydrolase</keyword>
<evidence type="ECO:0000313" key="4">
    <source>
        <dbReference type="Proteomes" id="UP000057609"/>
    </source>
</evidence>
<keyword evidence="4" id="KW-1185">Reference proteome</keyword>
<dbReference type="GO" id="GO:0016757">
    <property type="term" value="F:glycosyltransferase activity"/>
    <property type="evidence" value="ECO:0007669"/>
    <property type="project" value="InterPro"/>
</dbReference>
<dbReference type="CDD" id="cd03801">
    <property type="entry name" value="GT4_PimA-like"/>
    <property type="match status" value="1"/>
</dbReference>
<dbReference type="GO" id="GO:0016787">
    <property type="term" value="F:hydrolase activity"/>
    <property type="evidence" value="ECO:0007669"/>
    <property type="project" value="UniProtKB-KW"/>
</dbReference>
<evidence type="ECO:0000259" key="1">
    <source>
        <dbReference type="Pfam" id="PF00534"/>
    </source>
</evidence>
<proteinExistence type="predicted"/>
<dbReference type="Pfam" id="PF13579">
    <property type="entry name" value="Glyco_trans_4_4"/>
    <property type="match status" value="1"/>
</dbReference>
<dbReference type="AlphaFoldDB" id="A0A0B5BI65"/>
<dbReference type="InterPro" id="IPR050194">
    <property type="entry name" value="Glycosyltransferase_grp1"/>
</dbReference>
<feature type="domain" description="Glycosyltransferase subfamily 4-like N-terminal" evidence="2">
    <location>
        <begin position="12"/>
        <end position="178"/>
    </location>
</feature>
<dbReference type="InterPro" id="IPR028098">
    <property type="entry name" value="Glyco_trans_4-like_N"/>
</dbReference>
<dbReference type="InterPro" id="IPR001296">
    <property type="entry name" value="Glyco_trans_1"/>
</dbReference>
<organism evidence="3 4">
    <name type="scientific">Geobacter pickeringii</name>
    <dbReference type="NCBI Taxonomy" id="345632"/>
    <lineage>
        <taxon>Bacteria</taxon>
        <taxon>Pseudomonadati</taxon>
        <taxon>Thermodesulfobacteriota</taxon>
        <taxon>Desulfuromonadia</taxon>
        <taxon>Geobacterales</taxon>
        <taxon>Geobacteraceae</taxon>
        <taxon>Geobacter</taxon>
    </lineage>
</organism>
<evidence type="ECO:0000313" key="3">
    <source>
        <dbReference type="EMBL" id="AJE04200.1"/>
    </source>
</evidence>
<dbReference type="SUPFAM" id="SSF53756">
    <property type="entry name" value="UDP-Glycosyltransferase/glycogen phosphorylase"/>
    <property type="match status" value="1"/>
</dbReference>
<evidence type="ECO:0000259" key="2">
    <source>
        <dbReference type="Pfam" id="PF13579"/>
    </source>
</evidence>
<dbReference type="Proteomes" id="UP000057609">
    <property type="component" value="Chromosome"/>
</dbReference>
<name>A0A0B5BI65_9BACT</name>
<reference evidence="3 4" key="1">
    <citation type="journal article" date="2015" name="Genome Announc.">
        <title>Complete Genome of Geobacter pickeringii G13T, a Metal-Reducing Isolate from Sedimentary Kaolin Deposits.</title>
        <authorList>
            <person name="Badalamenti J.P."/>
            <person name="Bond D.R."/>
        </authorList>
    </citation>
    <scope>NUCLEOTIDE SEQUENCE [LARGE SCALE GENOMIC DNA]</scope>
    <source>
        <strain evidence="3 4">G13</strain>
    </source>
</reference>
<accession>A0A0B5BI65</accession>
<dbReference type="KEGG" id="gpi:GPICK_13295"/>
<gene>
    <name evidence="3" type="ORF">GPICK_13295</name>
</gene>
<protein>
    <submittedName>
        <fullName evidence="3">Glycoside hydrolase</fullName>
    </submittedName>
</protein>
<dbReference type="HOGENOM" id="CLU_009583_2_2_7"/>
<dbReference type="OrthoDB" id="9803091at2"/>
<dbReference type="PANTHER" id="PTHR45947:SF3">
    <property type="entry name" value="SULFOQUINOVOSYL TRANSFERASE SQD2"/>
    <property type="match status" value="1"/>
</dbReference>